<proteinExistence type="predicted"/>
<dbReference type="EMBL" id="CAKOGL010000029">
    <property type="protein sequence ID" value="CAH2106447.1"/>
    <property type="molecule type" value="Genomic_DNA"/>
</dbReference>
<accession>A0AAU9V8E4</accession>
<protein>
    <recommendedName>
        <fullName evidence="3">DUF4371 domain-containing protein</fullName>
    </recommendedName>
</protein>
<organism evidence="1 2">
    <name type="scientific">Euphydryas editha</name>
    <name type="common">Edith's checkerspot</name>
    <dbReference type="NCBI Taxonomy" id="104508"/>
    <lineage>
        <taxon>Eukaryota</taxon>
        <taxon>Metazoa</taxon>
        <taxon>Ecdysozoa</taxon>
        <taxon>Arthropoda</taxon>
        <taxon>Hexapoda</taxon>
        <taxon>Insecta</taxon>
        <taxon>Pterygota</taxon>
        <taxon>Neoptera</taxon>
        <taxon>Endopterygota</taxon>
        <taxon>Lepidoptera</taxon>
        <taxon>Glossata</taxon>
        <taxon>Ditrysia</taxon>
        <taxon>Papilionoidea</taxon>
        <taxon>Nymphalidae</taxon>
        <taxon>Nymphalinae</taxon>
        <taxon>Euphydryas</taxon>
    </lineage>
</organism>
<sequence>MARRVQDITENISSQLFNNNGDLEWFFLTLNESTDVLDTAQVLIFICRVDKCYEVYKELLDIDSIHFTTTEVDIFKRVENAINEKYPLWKNLKSITTDGGKNMCGKNNGVVALVSKVVKNDGGSKPLV</sequence>
<gene>
    <name evidence="1" type="ORF">EEDITHA_LOCUS20580</name>
</gene>
<comment type="caution">
    <text evidence="1">The sequence shown here is derived from an EMBL/GenBank/DDBJ whole genome shotgun (WGS) entry which is preliminary data.</text>
</comment>
<dbReference type="PANTHER" id="PTHR45913">
    <property type="entry name" value="EPM2A-INTERACTING PROTEIN 1"/>
    <property type="match status" value="1"/>
</dbReference>
<evidence type="ECO:0000313" key="2">
    <source>
        <dbReference type="Proteomes" id="UP001153954"/>
    </source>
</evidence>
<name>A0AAU9V8E4_EUPED</name>
<evidence type="ECO:0000313" key="1">
    <source>
        <dbReference type="EMBL" id="CAH2106447.1"/>
    </source>
</evidence>
<evidence type="ECO:0008006" key="3">
    <source>
        <dbReference type="Google" id="ProtNLM"/>
    </source>
</evidence>
<dbReference type="AlphaFoldDB" id="A0AAU9V8E4"/>
<reference evidence="1" key="1">
    <citation type="submission" date="2022-03" db="EMBL/GenBank/DDBJ databases">
        <authorList>
            <person name="Tunstrom K."/>
        </authorList>
    </citation>
    <scope>NUCLEOTIDE SEQUENCE</scope>
</reference>
<dbReference type="Proteomes" id="UP001153954">
    <property type="component" value="Unassembled WGS sequence"/>
</dbReference>
<dbReference type="PANTHER" id="PTHR45913:SF5">
    <property type="entry name" value="GENERAL TRANSCRIPTION FACTOR II-I REPEAT DOMAIN-CONTAINING PROTEIN 2A-LIKE PROTEIN"/>
    <property type="match status" value="1"/>
</dbReference>
<keyword evidence="2" id="KW-1185">Reference proteome</keyword>